<dbReference type="Pfam" id="PF12055">
    <property type="entry name" value="DUF3536"/>
    <property type="match status" value="1"/>
</dbReference>
<dbReference type="PATRIC" id="fig|1703775.3.peg.833"/>
<organism evidence="5 6">
    <name type="scientific">candidate division WOR-1 bacterium DG_54_3</name>
    <dbReference type="NCBI Taxonomy" id="1703775"/>
    <lineage>
        <taxon>Bacteria</taxon>
        <taxon>Bacillati</taxon>
        <taxon>Saganbacteria</taxon>
    </lineage>
</organism>
<gene>
    <name evidence="5" type="ORF">AMJ44_03710</name>
</gene>
<protein>
    <submittedName>
        <fullName evidence="5">Glycoside hydrolase</fullName>
    </submittedName>
</protein>
<dbReference type="GO" id="GO:0005975">
    <property type="term" value="P:carbohydrate metabolic process"/>
    <property type="evidence" value="ECO:0007669"/>
    <property type="project" value="InterPro"/>
</dbReference>
<dbReference type="InterPro" id="IPR052046">
    <property type="entry name" value="GH57_Enzymes"/>
</dbReference>
<dbReference type="InterPro" id="IPR004300">
    <property type="entry name" value="Glyco_hydro_57_N"/>
</dbReference>
<dbReference type="Gene3D" id="3.20.110.10">
    <property type="entry name" value="Glycoside hydrolase 38, N terminal domain"/>
    <property type="match status" value="2"/>
</dbReference>
<dbReference type="Pfam" id="PF03065">
    <property type="entry name" value="Glyco_hydro_57"/>
    <property type="match status" value="1"/>
</dbReference>
<dbReference type="PANTHER" id="PTHR36306">
    <property type="entry name" value="ALPHA-AMYLASE-RELATED-RELATED"/>
    <property type="match status" value="1"/>
</dbReference>
<dbReference type="CDD" id="cd10797">
    <property type="entry name" value="GH57N_APU_like_1"/>
    <property type="match status" value="1"/>
</dbReference>
<evidence type="ECO:0000256" key="3">
    <source>
        <dbReference type="RuleBase" id="RU361196"/>
    </source>
</evidence>
<accession>A0A0S7Y445</accession>
<comment type="similarity">
    <text evidence="1 3">Belongs to the glycosyl hydrolase 57 family.</text>
</comment>
<dbReference type="EMBL" id="LIZX01000023">
    <property type="protein sequence ID" value="KPJ69511.1"/>
    <property type="molecule type" value="Genomic_DNA"/>
</dbReference>
<evidence type="ECO:0000256" key="1">
    <source>
        <dbReference type="ARBA" id="ARBA00006821"/>
    </source>
</evidence>
<dbReference type="PANTHER" id="PTHR36306:SF3">
    <property type="entry name" value="GLYCOSIDE HYDROLASE FAMILY 57"/>
    <property type="match status" value="1"/>
</dbReference>
<evidence type="ECO:0000259" key="4">
    <source>
        <dbReference type="Pfam" id="PF03065"/>
    </source>
</evidence>
<keyword evidence="2 3" id="KW-0119">Carbohydrate metabolism</keyword>
<dbReference type="InterPro" id="IPR021923">
    <property type="entry name" value="DUF3536"/>
</dbReference>
<dbReference type="GO" id="GO:0016787">
    <property type="term" value="F:hydrolase activity"/>
    <property type="evidence" value="ECO:0007669"/>
    <property type="project" value="UniProtKB-KW"/>
</dbReference>
<dbReference type="InterPro" id="IPR011330">
    <property type="entry name" value="Glyco_hydro/deAcase_b/a-brl"/>
</dbReference>
<name>A0A0S7Y445_UNCSA</name>
<reference evidence="5 6" key="1">
    <citation type="journal article" date="2015" name="Microbiome">
        <title>Genomic resolution of linkages in carbon, nitrogen, and sulfur cycling among widespread estuary sediment bacteria.</title>
        <authorList>
            <person name="Baker B.J."/>
            <person name="Lazar C.S."/>
            <person name="Teske A.P."/>
            <person name="Dick G.J."/>
        </authorList>
    </citation>
    <scope>NUCLEOTIDE SEQUENCE [LARGE SCALE GENOMIC DNA]</scope>
    <source>
        <strain evidence="5">DG_54_3</strain>
    </source>
</reference>
<evidence type="ECO:0000313" key="6">
    <source>
        <dbReference type="Proteomes" id="UP000051861"/>
    </source>
</evidence>
<sequence length="810" mass="94306">MNRFICIHGHFYQPPRENPWLEEIELQDSAYPYHDWNQRITAECYAPNTASRILDPDKRIIDIVNNYSKISFNFGPTLLSWLQKKEPEVYAAIIDADFLSQGNFSGHGSAIAQVYNHMIMPLANRRDKRTQVIWGIKDFEFRFKRKPEGMWLAEAAVDFETLELLSEQGIRFTILAPSQAKRVRRIGARTWKDVSSSKVDPKYTYLVNLPSGKSIAVFFYDGPISQGVAFAGLLSSGEVFANKLVSAFVKEKEEPQLVHIATDGETYGHHHRHGEMALSYCLYHIEENELARITNYAEHLEKNPPLFEVEIQENSSWSCGHGVERWRADCGCNTGMKPEWRQEWRAPLRKAMDWLRDNLIKIYEEQIRSLLHDPWRARDEYIEVVLDRTEDRTRQFLNRQAGRELSWQEHVRARKLLEMQRHAMLMYTSCGWYFDDISGIETVQIMLYAARAMQLAREVTGQDLEPEYVKLLEQAPSNLPDLENGARVYDKFVRPEALDLLRVGAHYGISSLFEDYPATTRMFCYWVDKQAFERANKDGSKLAVGQAHVYSSITAEETDITFAVLHLGGEEFIGGVGIKEAGSSFENMQKEIKSAFDKDGRKQLSLLLDQYFGEHSYSLLHLFRDEQRKILNLVAKPAFDQVKKSLKQIFDQHYQTMRGMNRLRIALPMALYTTAKFVLNNELRQLFEAEDFDLMRFQKVVDEVKDWPIKLDRNTLCYHASRLINKLMERCFAFPENINWLEEINLALKTFTEPPLSLDLDLWKTQNRYFSIGQKLYTKMTKGRDQGSADAKRWLDEFSRLGEYLKVRIK</sequence>
<dbReference type="AlphaFoldDB" id="A0A0S7Y445"/>
<evidence type="ECO:0000256" key="2">
    <source>
        <dbReference type="ARBA" id="ARBA00023277"/>
    </source>
</evidence>
<proteinExistence type="inferred from homology"/>
<evidence type="ECO:0000313" key="5">
    <source>
        <dbReference type="EMBL" id="KPJ69511.1"/>
    </source>
</evidence>
<keyword evidence="5" id="KW-0378">Hydrolase</keyword>
<dbReference type="InterPro" id="IPR027291">
    <property type="entry name" value="Glyco_hydro_38_N_sf"/>
</dbReference>
<dbReference type="SUPFAM" id="SSF88713">
    <property type="entry name" value="Glycoside hydrolase/deacetylase"/>
    <property type="match status" value="1"/>
</dbReference>
<feature type="domain" description="Glycoside hydrolase family 57 N-terminal" evidence="4">
    <location>
        <begin position="18"/>
        <end position="305"/>
    </location>
</feature>
<dbReference type="Proteomes" id="UP000051861">
    <property type="component" value="Unassembled WGS sequence"/>
</dbReference>
<comment type="caution">
    <text evidence="5">The sequence shown here is derived from an EMBL/GenBank/DDBJ whole genome shotgun (WGS) entry which is preliminary data.</text>
</comment>